<dbReference type="EMBL" id="WQLW01000001">
    <property type="protein sequence ID" value="MVO07907.1"/>
    <property type="molecule type" value="Genomic_DNA"/>
</dbReference>
<comment type="caution">
    <text evidence="1">The sequence shown here is derived from an EMBL/GenBank/DDBJ whole genome shotgun (WGS) entry which is preliminary data.</text>
</comment>
<evidence type="ECO:0000313" key="2">
    <source>
        <dbReference type="Proteomes" id="UP000431264"/>
    </source>
</evidence>
<protein>
    <submittedName>
        <fullName evidence="1">Uncharacterized protein</fullName>
    </submittedName>
</protein>
<keyword evidence="2" id="KW-1185">Reference proteome</keyword>
<gene>
    <name evidence="1" type="ORF">GOQ30_01855</name>
</gene>
<proteinExistence type="predicted"/>
<dbReference type="RefSeq" id="WP_140996298.1">
    <property type="nucleotide sequence ID" value="NZ_VDCZ01000001.1"/>
</dbReference>
<accession>A0A6I4IRW2</accession>
<dbReference type="OrthoDB" id="799522at2"/>
<organism evidence="1 2">
    <name type="scientific">Flavobacterium profundi</name>
    <dbReference type="NCBI Taxonomy" id="1774945"/>
    <lineage>
        <taxon>Bacteria</taxon>
        <taxon>Pseudomonadati</taxon>
        <taxon>Bacteroidota</taxon>
        <taxon>Flavobacteriia</taxon>
        <taxon>Flavobacteriales</taxon>
        <taxon>Flavobacteriaceae</taxon>
        <taxon>Flavobacterium</taxon>
    </lineage>
</organism>
<evidence type="ECO:0000313" key="1">
    <source>
        <dbReference type="EMBL" id="MVO07907.1"/>
    </source>
</evidence>
<sequence length="157" mass="18652">MKAISIKNETSTSIKLTAILFLIFASLFTVKSNAQISIGVSINANTNRAYTPQYRHVHTAHCGHYEPVEYYYYPEIEVYYDSNASVYIYYTSNGWVRSRYLPSYCNHYDVRRGYRVALDYHGNRPYRYFEDHKRKYKAKKHYHNNGKHKGHKGHKKH</sequence>
<dbReference type="AlphaFoldDB" id="A0A6I4IRW2"/>
<reference evidence="2" key="1">
    <citation type="submission" date="2019-05" db="EMBL/GenBank/DDBJ databases">
        <title>Flavobacterium profundi sp. nov., isolated from a deep-sea seamount.</title>
        <authorList>
            <person name="Zhang D.-C."/>
        </authorList>
    </citation>
    <scope>NUCLEOTIDE SEQUENCE [LARGE SCALE GENOMIC DNA]</scope>
    <source>
        <strain evidence="2">TP390</strain>
    </source>
</reference>
<dbReference type="Proteomes" id="UP000431264">
    <property type="component" value="Unassembled WGS sequence"/>
</dbReference>
<name>A0A6I4IRW2_9FLAO</name>